<comment type="caution">
    <text evidence="7">The sequence shown here is derived from an EMBL/GenBank/DDBJ whole genome shotgun (WGS) entry which is preliminary data.</text>
</comment>
<evidence type="ECO:0000256" key="5">
    <source>
        <dbReference type="SAM" id="MobiDB-lite"/>
    </source>
</evidence>
<dbReference type="Gene3D" id="3.40.50.1980">
    <property type="entry name" value="Nitrogenase molybdenum iron protein domain"/>
    <property type="match status" value="2"/>
</dbReference>
<dbReference type="PRINTS" id="PR00690">
    <property type="entry name" value="ADHESNFAMILY"/>
</dbReference>
<dbReference type="EMBL" id="JBCEWA010000002">
    <property type="protein sequence ID" value="MEL5987587.1"/>
    <property type="molecule type" value="Genomic_DNA"/>
</dbReference>
<dbReference type="PANTHER" id="PTHR42953">
    <property type="entry name" value="HIGH-AFFINITY ZINC UPTAKE SYSTEM PROTEIN ZNUA-RELATED"/>
    <property type="match status" value="1"/>
</dbReference>
<dbReference type="PANTHER" id="PTHR42953:SF8">
    <property type="entry name" value="ZINT DOMAIN-CONTAINING PROTEIN"/>
    <property type="match status" value="1"/>
</dbReference>
<dbReference type="Proteomes" id="UP001398420">
    <property type="component" value="Unassembled WGS sequence"/>
</dbReference>
<dbReference type="InterPro" id="IPR006128">
    <property type="entry name" value="Lipoprotein_PsaA-like"/>
</dbReference>
<evidence type="ECO:0000256" key="3">
    <source>
        <dbReference type="RuleBase" id="RU003512"/>
    </source>
</evidence>
<gene>
    <name evidence="7" type="ORF">AAF454_03985</name>
</gene>
<dbReference type="InterPro" id="IPR006127">
    <property type="entry name" value="ZnuA-like"/>
</dbReference>
<name>A0ABU9LIU3_9BACL</name>
<dbReference type="InterPro" id="IPR050492">
    <property type="entry name" value="Bact_metal-bind_prot9"/>
</dbReference>
<feature type="compositionally biased region" description="Basic and acidic residues" evidence="5">
    <location>
        <begin position="129"/>
        <end position="149"/>
    </location>
</feature>
<keyword evidence="8" id="KW-1185">Reference proteome</keyword>
<keyword evidence="2 6" id="KW-0732">Signal</keyword>
<keyword evidence="1 3" id="KW-0813">Transport</keyword>
<dbReference type="PRINTS" id="PR00691">
    <property type="entry name" value="ADHESINB"/>
</dbReference>
<proteinExistence type="inferred from homology"/>
<evidence type="ECO:0000256" key="6">
    <source>
        <dbReference type="SAM" id="SignalP"/>
    </source>
</evidence>
<evidence type="ECO:0000313" key="7">
    <source>
        <dbReference type="EMBL" id="MEL5987587.1"/>
    </source>
</evidence>
<dbReference type="RefSeq" id="WP_121177786.1">
    <property type="nucleotide sequence ID" value="NZ_CP147847.1"/>
</dbReference>
<feature type="region of interest" description="Disordered" evidence="5">
    <location>
        <begin position="120"/>
        <end position="149"/>
    </location>
</feature>
<evidence type="ECO:0000256" key="4">
    <source>
        <dbReference type="SAM" id="Coils"/>
    </source>
</evidence>
<accession>A0ABU9LIU3</accession>
<feature type="coiled-coil region" evidence="4">
    <location>
        <begin position="181"/>
        <end position="212"/>
    </location>
</feature>
<dbReference type="SUPFAM" id="SSF53807">
    <property type="entry name" value="Helical backbone' metal receptor"/>
    <property type="match status" value="1"/>
</dbReference>
<feature type="chain" id="PRO_5046198850" evidence="6">
    <location>
        <begin position="22"/>
        <end position="322"/>
    </location>
</feature>
<evidence type="ECO:0000256" key="1">
    <source>
        <dbReference type="ARBA" id="ARBA00022448"/>
    </source>
</evidence>
<protein>
    <submittedName>
        <fullName evidence="7">Zinc ABC transporter substrate-binding protein</fullName>
    </submittedName>
</protein>
<evidence type="ECO:0000313" key="8">
    <source>
        <dbReference type="Proteomes" id="UP001398420"/>
    </source>
</evidence>
<evidence type="ECO:0000256" key="2">
    <source>
        <dbReference type="ARBA" id="ARBA00022729"/>
    </source>
</evidence>
<comment type="similarity">
    <text evidence="3">Belongs to the bacterial solute-binding protein 9 family.</text>
</comment>
<keyword evidence="4" id="KW-0175">Coiled coil</keyword>
<organism evidence="7 8">
    <name type="scientific">Kurthia gibsonii</name>
    <dbReference type="NCBI Taxonomy" id="33946"/>
    <lineage>
        <taxon>Bacteria</taxon>
        <taxon>Bacillati</taxon>
        <taxon>Bacillota</taxon>
        <taxon>Bacilli</taxon>
        <taxon>Bacillales</taxon>
        <taxon>Caryophanaceae</taxon>
        <taxon>Kurthia</taxon>
    </lineage>
</organism>
<dbReference type="Pfam" id="PF01297">
    <property type="entry name" value="ZnuA"/>
    <property type="match status" value="1"/>
</dbReference>
<reference evidence="7 8" key="1">
    <citation type="submission" date="2024-04" db="EMBL/GenBank/DDBJ databases">
        <authorList>
            <person name="Wu Y.S."/>
            <person name="Zhang L."/>
        </authorList>
    </citation>
    <scope>NUCLEOTIDE SEQUENCE [LARGE SCALE GENOMIC DNA]</scope>
    <source>
        <strain evidence="7 8">KG-01</strain>
    </source>
</reference>
<dbReference type="InterPro" id="IPR006129">
    <property type="entry name" value="AdhesinB"/>
</dbReference>
<dbReference type="PROSITE" id="PS51257">
    <property type="entry name" value="PROKAR_LIPOPROTEIN"/>
    <property type="match status" value="1"/>
</dbReference>
<feature type="signal peptide" evidence="6">
    <location>
        <begin position="1"/>
        <end position="21"/>
    </location>
</feature>
<sequence length="322" mass="35918">MKKLSLLLLVAVLTIFTAACGNTEKENNASKNQIKIYTTVYPLQYFAERIGGDHVNVSSIYPPGSNEHTFEPTQKDMIALADADLFFYIGLGLEGFVSNAQKTLKNENVKMIETTKDVPESALDVSTASKEHDHDEHEGEAHEDEHDHGGVDPHVWLSPIISQDLAKSIKDSLVQKDATHKADYEKNYEALIKDLKDLNTDYKEMADNAKRKEFFVSHAAFGYIAGTYGLKQESIAGLNSQDEPSQKELTKIADEAKKDNIQYILFEQNVSSKLAEVLKNDIGAESLTVNNLSVLTKEDIAAKKDYVSIMKENLETFKKALQ</sequence>